<evidence type="ECO:0000256" key="9">
    <source>
        <dbReference type="ARBA" id="ARBA00031964"/>
    </source>
</evidence>
<evidence type="ECO:0000256" key="2">
    <source>
        <dbReference type="ARBA" id="ARBA00005571"/>
    </source>
</evidence>
<keyword evidence="12" id="KW-1185">Reference proteome</keyword>
<evidence type="ECO:0000256" key="3">
    <source>
        <dbReference type="ARBA" id="ARBA00019683"/>
    </source>
</evidence>
<evidence type="ECO:0000313" key="12">
    <source>
        <dbReference type="Proteomes" id="UP000749559"/>
    </source>
</evidence>
<dbReference type="PANTHER" id="PTHR13512:SF2">
    <property type="entry name" value="MEDIATOR OF RNA POLYMERASE II TRANSCRIPTION SUBUNIT 28"/>
    <property type="match status" value="1"/>
</dbReference>
<name>A0A8J1XHB1_OWEFU</name>
<keyword evidence="4" id="KW-0805">Transcription regulation</keyword>
<dbReference type="AlphaFoldDB" id="A0A8J1XHB1"/>
<protein>
    <recommendedName>
        <fullName evidence="3">Mediator of RNA polymerase II transcription subunit 28</fullName>
    </recommendedName>
    <alternativeName>
        <fullName evidence="9">Mediator complex subunit 28</fullName>
    </alternativeName>
</protein>
<dbReference type="Proteomes" id="UP000749559">
    <property type="component" value="Unassembled WGS sequence"/>
</dbReference>
<organism evidence="11 12">
    <name type="scientific">Owenia fusiformis</name>
    <name type="common">Polychaete worm</name>
    <dbReference type="NCBI Taxonomy" id="6347"/>
    <lineage>
        <taxon>Eukaryota</taxon>
        <taxon>Metazoa</taxon>
        <taxon>Spiralia</taxon>
        <taxon>Lophotrochozoa</taxon>
        <taxon>Annelida</taxon>
        <taxon>Polychaeta</taxon>
        <taxon>Sedentaria</taxon>
        <taxon>Canalipalpata</taxon>
        <taxon>Sabellida</taxon>
        <taxon>Oweniida</taxon>
        <taxon>Oweniidae</taxon>
        <taxon>Owenia</taxon>
    </lineage>
</organism>
<dbReference type="GO" id="GO:0016592">
    <property type="term" value="C:mediator complex"/>
    <property type="evidence" value="ECO:0007669"/>
    <property type="project" value="TreeGrafter"/>
</dbReference>
<evidence type="ECO:0000313" key="11">
    <source>
        <dbReference type="EMBL" id="CAH1783040.1"/>
    </source>
</evidence>
<dbReference type="OrthoDB" id="2286203at2759"/>
<proteinExistence type="inferred from homology"/>
<comment type="subcellular location">
    <subcellularLocation>
        <location evidence="1">Nucleus</location>
    </subcellularLocation>
</comment>
<feature type="region of interest" description="Disordered" evidence="10">
    <location>
        <begin position="114"/>
        <end position="140"/>
    </location>
</feature>
<keyword evidence="8" id="KW-0539">Nucleus</keyword>
<comment type="similarity">
    <text evidence="2">Belongs to the Mediator complex subunit 28 family.</text>
</comment>
<evidence type="ECO:0000256" key="4">
    <source>
        <dbReference type="ARBA" id="ARBA00023015"/>
    </source>
</evidence>
<feature type="compositionally biased region" description="Low complexity" evidence="10">
    <location>
        <begin position="114"/>
        <end position="138"/>
    </location>
</feature>
<keyword evidence="6" id="KW-0010">Activator</keyword>
<keyword evidence="5" id="KW-0175">Coiled coil</keyword>
<dbReference type="PANTHER" id="PTHR13512">
    <property type="entry name" value="MEDIATOR COMPLEX SUBUNIT 28"/>
    <property type="match status" value="1"/>
</dbReference>
<dbReference type="Pfam" id="PF11594">
    <property type="entry name" value="Med28"/>
    <property type="match status" value="1"/>
</dbReference>
<evidence type="ECO:0000256" key="8">
    <source>
        <dbReference type="ARBA" id="ARBA00023242"/>
    </source>
</evidence>
<gene>
    <name evidence="11" type="ORF">OFUS_LOCUS9419</name>
</gene>
<comment type="caution">
    <text evidence="11">The sequence shown here is derived from an EMBL/GenBank/DDBJ whole genome shotgun (WGS) entry which is preliminary data.</text>
</comment>
<evidence type="ECO:0000256" key="5">
    <source>
        <dbReference type="ARBA" id="ARBA00023054"/>
    </source>
</evidence>
<dbReference type="InterPro" id="IPR021640">
    <property type="entry name" value="Mediator_Med28"/>
</dbReference>
<dbReference type="EMBL" id="CAIIXF020000005">
    <property type="protein sequence ID" value="CAH1783040.1"/>
    <property type="molecule type" value="Genomic_DNA"/>
</dbReference>
<reference evidence="11" key="1">
    <citation type="submission" date="2022-03" db="EMBL/GenBank/DDBJ databases">
        <authorList>
            <person name="Martin C."/>
        </authorList>
    </citation>
    <scope>NUCLEOTIDE SEQUENCE</scope>
</reference>
<accession>A0A8J1XHB1</accession>
<evidence type="ECO:0000256" key="6">
    <source>
        <dbReference type="ARBA" id="ARBA00023159"/>
    </source>
</evidence>
<keyword evidence="7" id="KW-0804">Transcription</keyword>
<sequence length="202" mass="23391">MASNVVDDLEASFQNAYSSLTSQEHFNINDSEEVKVGVEQCLQKFLENARQTESWFLQRRLILSHNKPELIVKEEIQDLKAELIRKEQLIAKHHDKLQQWQSMLRQQVPVMQQSNPQMHHHMQQQQLQQQQKHLQSPQRPLVAQQMNQPMVRMPTPQQHASLPSTPTNPHIPVGQQSFTGMPGPLAYLEQTTSNIGIGEQRR</sequence>
<evidence type="ECO:0000256" key="10">
    <source>
        <dbReference type="SAM" id="MobiDB-lite"/>
    </source>
</evidence>
<evidence type="ECO:0000256" key="1">
    <source>
        <dbReference type="ARBA" id="ARBA00004123"/>
    </source>
</evidence>
<evidence type="ECO:0000256" key="7">
    <source>
        <dbReference type="ARBA" id="ARBA00023163"/>
    </source>
</evidence>